<organism evidence="2">
    <name type="scientific">Chromera velia CCMP2878</name>
    <dbReference type="NCBI Taxonomy" id="1169474"/>
    <lineage>
        <taxon>Eukaryota</taxon>
        <taxon>Sar</taxon>
        <taxon>Alveolata</taxon>
        <taxon>Colpodellida</taxon>
        <taxon>Chromeraceae</taxon>
        <taxon>Chromera</taxon>
    </lineage>
</organism>
<accession>A0A0G4H4E3</accession>
<proteinExistence type="predicted"/>
<name>A0A0G4H4E3_9ALVE</name>
<dbReference type="InterPro" id="IPR014756">
    <property type="entry name" value="Ig_E-set"/>
</dbReference>
<protein>
    <recommendedName>
        <fullName evidence="1">Arrestin-like N-terminal domain-containing protein</fullName>
    </recommendedName>
</protein>
<dbReference type="InterPro" id="IPR011021">
    <property type="entry name" value="Arrestin-like_N"/>
</dbReference>
<dbReference type="AlphaFoldDB" id="A0A0G4H4E3"/>
<dbReference type="Gene3D" id="2.60.40.640">
    <property type="match status" value="1"/>
</dbReference>
<sequence length="139" mass="15563">MSIEVGARLSQSAFIAGSTTVYCQCTEETAVSQISVTVKGKEKTDFQRNDSRYADQFAFFEDSDEVFSPVDGRLPPGQYEWPFQVRLPESLPSSEKMIDAERVYRLVVKVVGPDGEKTLAESKKLSFDVVAQPRTERLS</sequence>
<evidence type="ECO:0000259" key="1">
    <source>
        <dbReference type="Pfam" id="PF00339"/>
    </source>
</evidence>
<reference evidence="2" key="1">
    <citation type="submission" date="2014-11" db="EMBL/GenBank/DDBJ databases">
        <authorList>
            <person name="Otto D Thomas"/>
            <person name="Naeem Raeece"/>
        </authorList>
    </citation>
    <scope>NUCLEOTIDE SEQUENCE</scope>
</reference>
<evidence type="ECO:0000313" key="2">
    <source>
        <dbReference type="EMBL" id="CEM38634.1"/>
    </source>
</evidence>
<gene>
    <name evidence="2" type="ORF">Cvel_24659</name>
</gene>
<dbReference type="Pfam" id="PF00339">
    <property type="entry name" value="Arrestin_N"/>
    <property type="match status" value="1"/>
</dbReference>
<dbReference type="VEuPathDB" id="CryptoDB:Cvel_24659"/>
<feature type="domain" description="Arrestin-like N-terminal" evidence="1">
    <location>
        <begin position="21"/>
        <end position="95"/>
    </location>
</feature>
<dbReference type="PhylomeDB" id="A0A0G4H4E3"/>
<dbReference type="EMBL" id="CDMZ01001871">
    <property type="protein sequence ID" value="CEM38634.1"/>
    <property type="molecule type" value="Genomic_DNA"/>
</dbReference>
<dbReference type="SUPFAM" id="SSF81296">
    <property type="entry name" value="E set domains"/>
    <property type="match status" value="1"/>
</dbReference>
<dbReference type="InterPro" id="IPR014752">
    <property type="entry name" value="Arrestin-like_C"/>
</dbReference>